<evidence type="ECO:0000259" key="4">
    <source>
        <dbReference type="SMART" id="SM00563"/>
    </source>
</evidence>
<feature type="region of interest" description="Disordered" evidence="3">
    <location>
        <begin position="1"/>
        <end position="27"/>
    </location>
</feature>
<feature type="domain" description="Phospholipid/glycerol acyltransferase" evidence="4">
    <location>
        <begin position="66"/>
        <end position="178"/>
    </location>
</feature>
<dbReference type="GO" id="GO:0003841">
    <property type="term" value="F:1-acylglycerol-3-phosphate O-acyltransferase activity"/>
    <property type="evidence" value="ECO:0007669"/>
    <property type="project" value="TreeGrafter"/>
</dbReference>
<dbReference type="PANTHER" id="PTHR10434:SF11">
    <property type="entry name" value="1-ACYL-SN-GLYCEROL-3-PHOSPHATE ACYLTRANSFERASE"/>
    <property type="match status" value="1"/>
</dbReference>
<feature type="compositionally biased region" description="Pro residues" evidence="3">
    <location>
        <begin position="1"/>
        <end position="11"/>
    </location>
</feature>
<dbReference type="PANTHER" id="PTHR10434">
    <property type="entry name" value="1-ACYL-SN-GLYCEROL-3-PHOSPHATE ACYLTRANSFERASE"/>
    <property type="match status" value="1"/>
</dbReference>
<dbReference type="Pfam" id="PF01553">
    <property type="entry name" value="Acyltransferase"/>
    <property type="match status" value="1"/>
</dbReference>
<dbReference type="InterPro" id="IPR002123">
    <property type="entry name" value="Plipid/glycerol_acylTrfase"/>
</dbReference>
<evidence type="ECO:0000313" key="6">
    <source>
        <dbReference type="Proteomes" id="UP000650511"/>
    </source>
</evidence>
<dbReference type="GO" id="GO:0006654">
    <property type="term" value="P:phosphatidic acid biosynthetic process"/>
    <property type="evidence" value="ECO:0007669"/>
    <property type="project" value="TreeGrafter"/>
</dbReference>
<name>A0A8J3AEG9_9ACTN</name>
<dbReference type="CDD" id="cd07989">
    <property type="entry name" value="LPLAT_AGPAT-like"/>
    <property type="match status" value="1"/>
</dbReference>
<keyword evidence="6" id="KW-1185">Reference proteome</keyword>
<dbReference type="OrthoDB" id="9808424at2"/>
<sequence length="245" mass="25462">MSASLPVPPAAAPLGGPAGGPGFPSTPTAMVPGARSVVRSALRPVLRRWLRLQIEGTRHVPDDGPVLIASSHQSHADSLALGVAVRRPVHFLGDVRLTQWPLLGPLLPGLGMVPLRRGEGDAEAMAVLRGLVADGRAVAVYPEGSRSRDGRVHRLRSGLGRLAAETGVPVVPAAVAGIYDVWPIGARPRLLGGEVTVRFGPALPPPAATPRARREFNDDLQCRLAALGRTTCADDFSPFAGGAVG</sequence>
<reference evidence="5" key="1">
    <citation type="journal article" date="2014" name="Int. J. Syst. Evol. Microbiol.">
        <title>Complete genome sequence of Corynebacterium casei LMG S-19264T (=DSM 44701T), isolated from a smear-ripened cheese.</title>
        <authorList>
            <consortium name="US DOE Joint Genome Institute (JGI-PGF)"/>
            <person name="Walter F."/>
            <person name="Albersmeier A."/>
            <person name="Kalinowski J."/>
            <person name="Ruckert C."/>
        </authorList>
    </citation>
    <scope>NUCLEOTIDE SEQUENCE</scope>
    <source>
        <strain evidence="5">CGMCC 1.14988</strain>
    </source>
</reference>
<evidence type="ECO:0000256" key="1">
    <source>
        <dbReference type="ARBA" id="ARBA00022679"/>
    </source>
</evidence>
<dbReference type="Proteomes" id="UP000650511">
    <property type="component" value="Unassembled WGS sequence"/>
</dbReference>
<dbReference type="EMBL" id="BMHA01000006">
    <property type="protein sequence ID" value="GGI06264.1"/>
    <property type="molecule type" value="Genomic_DNA"/>
</dbReference>
<evidence type="ECO:0000256" key="2">
    <source>
        <dbReference type="ARBA" id="ARBA00023315"/>
    </source>
</evidence>
<proteinExistence type="predicted"/>
<reference evidence="5" key="2">
    <citation type="submission" date="2020-09" db="EMBL/GenBank/DDBJ databases">
        <authorList>
            <person name="Sun Q."/>
            <person name="Zhou Y."/>
        </authorList>
    </citation>
    <scope>NUCLEOTIDE SEQUENCE</scope>
    <source>
        <strain evidence="5">CGMCC 1.14988</strain>
    </source>
</reference>
<dbReference type="AlphaFoldDB" id="A0A8J3AEG9"/>
<evidence type="ECO:0000313" key="5">
    <source>
        <dbReference type="EMBL" id="GGI06264.1"/>
    </source>
</evidence>
<keyword evidence="2" id="KW-0012">Acyltransferase</keyword>
<dbReference type="SUPFAM" id="SSF69593">
    <property type="entry name" value="Glycerol-3-phosphate (1)-acyltransferase"/>
    <property type="match status" value="1"/>
</dbReference>
<comment type="caution">
    <text evidence="5">The sequence shown here is derived from an EMBL/GenBank/DDBJ whole genome shotgun (WGS) entry which is preliminary data.</text>
</comment>
<protein>
    <recommendedName>
        <fullName evidence="4">Phospholipid/glycerol acyltransferase domain-containing protein</fullName>
    </recommendedName>
</protein>
<gene>
    <name evidence="5" type="ORF">GCM10011354_18220</name>
</gene>
<accession>A0A8J3AEG9</accession>
<dbReference type="RefSeq" id="WP_130650605.1">
    <property type="nucleotide sequence ID" value="NZ_CP036250.1"/>
</dbReference>
<organism evidence="5 6">
    <name type="scientific">Egicoccus halophilus</name>
    <dbReference type="NCBI Taxonomy" id="1670830"/>
    <lineage>
        <taxon>Bacteria</taxon>
        <taxon>Bacillati</taxon>
        <taxon>Actinomycetota</taxon>
        <taxon>Nitriliruptoria</taxon>
        <taxon>Egicoccales</taxon>
        <taxon>Egicoccaceae</taxon>
        <taxon>Egicoccus</taxon>
    </lineage>
</organism>
<dbReference type="SMART" id="SM00563">
    <property type="entry name" value="PlsC"/>
    <property type="match status" value="1"/>
</dbReference>
<keyword evidence="1" id="KW-0808">Transferase</keyword>
<evidence type="ECO:0000256" key="3">
    <source>
        <dbReference type="SAM" id="MobiDB-lite"/>
    </source>
</evidence>